<evidence type="ECO:0000313" key="3">
    <source>
        <dbReference type="Proteomes" id="UP001370758"/>
    </source>
</evidence>
<accession>A0AAV9WEM7</accession>
<gene>
    <name evidence="2" type="ORF">TWF481_007749</name>
</gene>
<dbReference type="EMBL" id="JAVHJL010000004">
    <property type="protein sequence ID" value="KAK6505859.1"/>
    <property type="molecule type" value="Genomic_DNA"/>
</dbReference>
<proteinExistence type="predicted"/>
<name>A0AAV9WEM7_9PEZI</name>
<protein>
    <submittedName>
        <fullName evidence="2">Uncharacterized protein</fullName>
    </submittedName>
</protein>
<feature type="compositionally biased region" description="Basic and acidic residues" evidence="1">
    <location>
        <begin position="212"/>
        <end position="227"/>
    </location>
</feature>
<feature type="region of interest" description="Disordered" evidence="1">
    <location>
        <begin position="212"/>
        <end position="239"/>
    </location>
</feature>
<organism evidence="2 3">
    <name type="scientific">Arthrobotrys musiformis</name>
    <dbReference type="NCBI Taxonomy" id="47236"/>
    <lineage>
        <taxon>Eukaryota</taxon>
        <taxon>Fungi</taxon>
        <taxon>Dikarya</taxon>
        <taxon>Ascomycota</taxon>
        <taxon>Pezizomycotina</taxon>
        <taxon>Orbiliomycetes</taxon>
        <taxon>Orbiliales</taxon>
        <taxon>Orbiliaceae</taxon>
        <taxon>Arthrobotrys</taxon>
    </lineage>
</organism>
<feature type="compositionally biased region" description="Polar residues" evidence="1">
    <location>
        <begin position="137"/>
        <end position="148"/>
    </location>
</feature>
<feature type="compositionally biased region" description="Polar residues" evidence="1">
    <location>
        <begin position="156"/>
        <end position="173"/>
    </location>
</feature>
<evidence type="ECO:0000313" key="2">
    <source>
        <dbReference type="EMBL" id="KAK6505859.1"/>
    </source>
</evidence>
<evidence type="ECO:0000256" key="1">
    <source>
        <dbReference type="SAM" id="MobiDB-lite"/>
    </source>
</evidence>
<comment type="caution">
    <text evidence="2">The sequence shown here is derived from an EMBL/GenBank/DDBJ whole genome shotgun (WGS) entry which is preliminary data.</text>
</comment>
<keyword evidence="3" id="KW-1185">Reference proteome</keyword>
<feature type="region of interest" description="Disordered" evidence="1">
    <location>
        <begin position="128"/>
        <end position="176"/>
    </location>
</feature>
<reference evidence="2 3" key="1">
    <citation type="submission" date="2023-08" db="EMBL/GenBank/DDBJ databases">
        <authorList>
            <person name="Palmer J.M."/>
        </authorList>
    </citation>
    <scope>NUCLEOTIDE SEQUENCE [LARGE SCALE GENOMIC DNA]</scope>
    <source>
        <strain evidence="2 3">TWF481</strain>
    </source>
</reference>
<sequence length="239" mass="26378">MPPPAGLHTSFAVILHNHTSRIMRRYRYDVRGGISVPPEIINPPKDTSAKAPGTVLVTSDNKEDSTDSDDDLDFLKVGPKAKLVYHWNDEDGTYKVEINYNEKDGFNADLSGPDARKFKIRVNQTGAEHTHLERNDQGNAVTSPTTSKPGHRRTHSSGSSPDNKAGNRSSRSFGKNGVKFGKALTDRFKSQDLSRASGCAFLSVTVERTSEEDLRRLQAEDENKREGLGLTFPPVVEVD</sequence>
<dbReference type="Proteomes" id="UP001370758">
    <property type="component" value="Unassembled WGS sequence"/>
</dbReference>
<dbReference type="AlphaFoldDB" id="A0AAV9WEM7"/>